<dbReference type="Gene3D" id="3.30.450.40">
    <property type="match status" value="1"/>
</dbReference>
<name>A0A7C3ZX10_9CYAN</name>
<comment type="caution">
    <text evidence="2">The sequence shown here is derived from an EMBL/GenBank/DDBJ whole genome shotgun (WGS) entry which is preliminary data.</text>
</comment>
<dbReference type="SUPFAM" id="SSF55781">
    <property type="entry name" value="GAF domain-like"/>
    <property type="match status" value="1"/>
</dbReference>
<sequence>MWEERYKSALELHKQTANVENLNGSGERESPSIDLNANRIIAAIDKAEIFNIKIVQSTLMGNYDAAINAGQAALKMLDVELPETDFQGEIAREIIQVNEHLEGKNIGELLHAIELNEPAYRMILKLLISTSDAAYYISQDLFAILIVKAVNISLKYGHIPESSYAYSAYGFLLGSMIGNYRDGYAFGQLAVNLSHKFNHPAQKCQTCNMLGNFILPWVKQIQFADAINNEGYQAGLDSGELQFAGYILGNKALNYFYQGKPLPELLAELAKFLQFSEQTKNQWATDALRACQMALLNLMEKTASKLDFEPVEIADLPSPDHFREHQGFSGACLEHIYKGQIFSLYGEWEMAQSHLSSAENLLGFILGLIPVAEYNFYSSLCLTALYPQVPPAEQKKYLDKLEANQKQMRIWADNCKENFLHKYFLVAAEMARITGNDLEAIDLYDRAITAASEQEFIQNAALANELAAAFWLSKGKQKIARTYMRDAWYGYERWGATRKVEDLHQRYPQLLGEESGTERGFLQQISVKTHGLSAETRFLEVLGSAPDLVMVMKASQAISGEIVLDKLLAKLMKILLEHSGAAKGYLICESKDSWYIEAEAVADPSTNQVRLGKILRGLPVADRLPETMVKYAIRTRESVVLNRASAEGNFTSDPYIKQNQPQSIVVAPLVNQKKLNGIIYLETNVANAFPPEKLAVLNLLLSQAAISIETAQFYTKTAALNVAYERFVPRQFLQFLEKDSIVDVRLGDHVQKEMSILFSDIRKFTALSEKMSPEENFKFINSYLSTMEPAISTNNGFIDKYIGDAIMALFSGGAERGRASISGEIQPADDAVRAGIAMLHRLREYNQGRERAGYLPIEIGIGINTGSLMLGTIGGHNRMDSTVISDAVNLASRLEDLTKEYGVSLLISHQTFLRLQNPNQYSIRIIDRVKVKGKSQDVAVFEVFDGDEPELRDGKLATAAIFEEGLLLSYRKAYSLAVVRFEECLRRNPTDRVAQIYLERCQQQMS</sequence>
<dbReference type="PANTHER" id="PTHR43642:SF1">
    <property type="entry name" value="HYBRID SIGNAL TRANSDUCTION HISTIDINE KINASE G"/>
    <property type="match status" value="1"/>
</dbReference>
<dbReference type="EMBL" id="DSPX01000095">
    <property type="protein sequence ID" value="HGG00907.1"/>
    <property type="molecule type" value="Genomic_DNA"/>
</dbReference>
<dbReference type="GO" id="GO:0009190">
    <property type="term" value="P:cyclic nucleotide biosynthetic process"/>
    <property type="evidence" value="ECO:0007669"/>
    <property type="project" value="InterPro"/>
</dbReference>
<feature type="domain" description="Guanylate cyclase" evidence="1">
    <location>
        <begin position="755"/>
        <end position="895"/>
    </location>
</feature>
<dbReference type="GO" id="GO:0035556">
    <property type="term" value="P:intracellular signal transduction"/>
    <property type="evidence" value="ECO:0007669"/>
    <property type="project" value="InterPro"/>
</dbReference>
<evidence type="ECO:0000313" key="2">
    <source>
        <dbReference type="EMBL" id="HGG00907.1"/>
    </source>
</evidence>
<proteinExistence type="predicted"/>
<dbReference type="Gene3D" id="3.30.70.1230">
    <property type="entry name" value="Nucleotide cyclase"/>
    <property type="match status" value="1"/>
</dbReference>
<dbReference type="CDD" id="cd07302">
    <property type="entry name" value="CHD"/>
    <property type="match status" value="1"/>
</dbReference>
<dbReference type="InterPro" id="IPR003018">
    <property type="entry name" value="GAF"/>
</dbReference>
<gene>
    <name evidence="2" type="ORF">ENR15_09710</name>
</gene>
<dbReference type="InterPro" id="IPR001054">
    <property type="entry name" value="A/G_cyclase"/>
</dbReference>
<dbReference type="AlphaFoldDB" id="A0A7C3ZX10"/>
<organism evidence="2">
    <name type="scientific">Planktothricoides sp. SpSt-374</name>
    <dbReference type="NCBI Taxonomy" id="2282167"/>
    <lineage>
        <taxon>Bacteria</taxon>
        <taxon>Bacillati</taxon>
        <taxon>Cyanobacteriota</taxon>
        <taxon>Cyanophyceae</taxon>
        <taxon>Oscillatoriophycideae</taxon>
        <taxon>Oscillatoriales</taxon>
        <taxon>Oscillatoriaceae</taxon>
        <taxon>Planktothricoides</taxon>
    </lineage>
</organism>
<dbReference type="PROSITE" id="PS50125">
    <property type="entry name" value="GUANYLATE_CYCLASE_2"/>
    <property type="match status" value="1"/>
</dbReference>
<accession>A0A7C3ZX10</accession>
<protein>
    <submittedName>
        <fullName evidence="2">GAF domain-containing protein</fullName>
    </submittedName>
</protein>
<dbReference type="Pfam" id="PF01590">
    <property type="entry name" value="GAF"/>
    <property type="match status" value="1"/>
</dbReference>
<dbReference type="Pfam" id="PF00211">
    <property type="entry name" value="Guanylate_cyc"/>
    <property type="match status" value="1"/>
</dbReference>
<dbReference type="InterPro" id="IPR029016">
    <property type="entry name" value="GAF-like_dom_sf"/>
</dbReference>
<dbReference type="SMART" id="SM00065">
    <property type="entry name" value="GAF"/>
    <property type="match status" value="1"/>
</dbReference>
<dbReference type="SUPFAM" id="SSF55073">
    <property type="entry name" value="Nucleotide cyclase"/>
    <property type="match status" value="1"/>
</dbReference>
<dbReference type="PANTHER" id="PTHR43642">
    <property type="entry name" value="HYBRID SIGNAL TRANSDUCTION HISTIDINE KINASE G"/>
    <property type="match status" value="1"/>
</dbReference>
<evidence type="ECO:0000259" key="1">
    <source>
        <dbReference type="PROSITE" id="PS50125"/>
    </source>
</evidence>
<dbReference type="GO" id="GO:0004016">
    <property type="term" value="F:adenylate cyclase activity"/>
    <property type="evidence" value="ECO:0007669"/>
    <property type="project" value="UniProtKB-ARBA"/>
</dbReference>
<reference evidence="2" key="1">
    <citation type="journal article" date="2020" name="mSystems">
        <title>Genome- and Community-Level Interaction Insights into Carbon Utilization and Element Cycling Functions of Hydrothermarchaeota in Hydrothermal Sediment.</title>
        <authorList>
            <person name="Zhou Z."/>
            <person name="Liu Y."/>
            <person name="Xu W."/>
            <person name="Pan J."/>
            <person name="Luo Z.H."/>
            <person name="Li M."/>
        </authorList>
    </citation>
    <scope>NUCLEOTIDE SEQUENCE [LARGE SCALE GENOMIC DNA]</scope>
    <source>
        <strain evidence="2">SpSt-374</strain>
    </source>
</reference>
<dbReference type="InterPro" id="IPR029787">
    <property type="entry name" value="Nucleotide_cyclase"/>
</dbReference>
<dbReference type="SMART" id="SM00044">
    <property type="entry name" value="CYCc"/>
    <property type="match status" value="1"/>
</dbReference>
<dbReference type="InterPro" id="IPR053159">
    <property type="entry name" value="Hybrid_Histidine_Kinase"/>
</dbReference>